<evidence type="ECO:0000256" key="3">
    <source>
        <dbReference type="ARBA" id="ARBA00006484"/>
    </source>
</evidence>
<keyword evidence="8" id="KW-0276">Fatty acid metabolism</keyword>
<comment type="similarity">
    <text evidence="3">Belongs to the short-chain dehydrogenases/reductases (SDR) family.</text>
</comment>
<reference evidence="19" key="1">
    <citation type="submission" date="2024-06" db="EMBL/GenBank/DDBJ databases">
        <authorList>
            <person name="Manzano-Marin A."/>
            <person name="Manzano-Marin A."/>
            <person name="Alejandro Manzano Marin A."/>
        </authorList>
    </citation>
    <scope>NUCLEOTIDE SEQUENCE</scope>
    <source>
        <strain evidence="19">Ancorni-2928</strain>
    </source>
</reference>
<evidence type="ECO:0000256" key="1">
    <source>
        <dbReference type="ARBA" id="ARBA00002607"/>
    </source>
</evidence>
<dbReference type="NCBIfam" id="NF009466">
    <property type="entry name" value="PRK12826.1-2"/>
    <property type="match status" value="1"/>
</dbReference>
<dbReference type="InterPro" id="IPR020904">
    <property type="entry name" value="Sc_DH/Rdtase_CS"/>
</dbReference>
<evidence type="ECO:0000256" key="11">
    <source>
        <dbReference type="ARBA" id="ARBA00023002"/>
    </source>
</evidence>
<dbReference type="InterPro" id="IPR002347">
    <property type="entry name" value="SDR_fam"/>
</dbReference>
<dbReference type="FunFam" id="3.40.50.720:FF:000173">
    <property type="entry name" value="3-oxoacyl-[acyl-carrier protein] reductase"/>
    <property type="match status" value="1"/>
</dbReference>
<evidence type="ECO:0000256" key="2">
    <source>
        <dbReference type="ARBA" id="ARBA00005194"/>
    </source>
</evidence>
<evidence type="ECO:0000256" key="7">
    <source>
        <dbReference type="ARBA" id="ARBA00022516"/>
    </source>
</evidence>
<evidence type="ECO:0000256" key="12">
    <source>
        <dbReference type="ARBA" id="ARBA00023098"/>
    </source>
</evidence>
<proteinExistence type="inferred from homology"/>
<dbReference type="EC" id="1.1.1.100" evidence="5"/>
<evidence type="ECO:0000256" key="9">
    <source>
        <dbReference type="ARBA" id="ARBA00022837"/>
    </source>
</evidence>
<protein>
    <recommendedName>
        <fullName evidence="6">3-oxoacyl-[acyl-carrier-protein] reductase FabG</fullName>
        <ecNumber evidence="5">1.1.1.100</ecNumber>
    </recommendedName>
    <alternativeName>
        <fullName evidence="17">3-ketoacyl-acyl carrier protein reductase</fullName>
    </alternativeName>
    <alternativeName>
        <fullName evidence="14 16">Beta-Ketoacyl-acyl carrier protein reductase</fullName>
    </alternativeName>
    <alternativeName>
        <fullName evidence="15">Beta-ketoacyl-ACP reductase</fullName>
    </alternativeName>
</protein>
<comment type="catalytic activity">
    <reaction evidence="18">
        <text>a (3R)-hydroxyacyl-[ACP] + NADP(+) = a 3-oxoacyl-[ACP] + NADPH + H(+)</text>
        <dbReference type="Rhea" id="RHEA:17397"/>
        <dbReference type="Rhea" id="RHEA-COMP:9916"/>
        <dbReference type="Rhea" id="RHEA-COMP:9945"/>
        <dbReference type="ChEBI" id="CHEBI:15378"/>
        <dbReference type="ChEBI" id="CHEBI:57783"/>
        <dbReference type="ChEBI" id="CHEBI:58349"/>
        <dbReference type="ChEBI" id="CHEBI:78776"/>
        <dbReference type="ChEBI" id="CHEBI:78827"/>
        <dbReference type="EC" id="1.1.1.100"/>
    </reaction>
</comment>
<evidence type="ECO:0000313" key="19">
    <source>
        <dbReference type="EMBL" id="CAL4043238.1"/>
    </source>
</evidence>
<evidence type="ECO:0000256" key="5">
    <source>
        <dbReference type="ARBA" id="ARBA00012948"/>
    </source>
</evidence>
<evidence type="ECO:0000256" key="16">
    <source>
        <dbReference type="ARBA" id="ARBA00032683"/>
    </source>
</evidence>
<keyword evidence="7" id="KW-0444">Lipid biosynthesis</keyword>
<dbReference type="RefSeq" id="WP_367680825.1">
    <property type="nucleotide sequence ID" value="NZ_OZ060371.1"/>
</dbReference>
<organism evidence="19">
    <name type="scientific">Buchnera aphidicola</name>
    <name type="common">Anoecia corni</name>
    <dbReference type="NCBI Taxonomy" id="2994477"/>
    <lineage>
        <taxon>Bacteria</taxon>
        <taxon>Pseudomonadati</taxon>
        <taxon>Pseudomonadota</taxon>
        <taxon>Gammaproteobacteria</taxon>
        <taxon>Enterobacterales</taxon>
        <taxon>Erwiniaceae</taxon>
        <taxon>Buchnera</taxon>
    </lineage>
</organism>
<name>A0AAT9IGF2_9GAMM</name>
<dbReference type="InterPro" id="IPR036291">
    <property type="entry name" value="NAD(P)-bd_dom_sf"/>
</dbReference>
<evidence type="ECO:0000256" key="4">
    <source>
        <dbReference type="ARBA" id="ARBA00011881"/>
    </source>
</evidence>
<dbReference type="EMBL" id="OZ060371">
    <property type="protein sequence ID" value="CAL4043238.1"/>
    <property type="molecule type" value="Genomic_DNA"/>
</dbReference>
<accession>A0AAT9IGF2</accession>
<dbReference type="GO" id="GO:0004316">
    <property type="term" value="F:3-oxoacyl-[acyl-carrier-protein] reductase (NADPH) activity"/>
    <property type="evidence" value="ECO:0007669"/>
    <property type="project" value="UniProtKB-EC"/>
</dbReference>
<evidence type="ECO:0000256" key="8">
    <source>
        <dbReference type="ARBA" id="ARBA00022832"/>
    </source>
</evidence>
<comment type="subunit">
    <text evidence="4">Homotetramer.</text>
</comment>
<dbReference type="Gene3D" id="3.40.50.720">
    <property type="entry name" value="NAD(P)-binding Rossmann-like Domain"/>
    <property type="match status" value="1"/>
</dbReference>
<dbReference type="PRINTS" id="PR00081">
    <property type="entry name" value="GDHRDH"/>
</dbReference>
<evidence type="ECO:0000256" key="18">
    <source>
        <dbReference type="ARBA" id="ARBA00048508"/>
    </source>
</evidence>
<evidence type="ECO:0000256" key="6">
    <source>
        <dbReference type="ARBA" id="ARBA00017650"/>
    </source>
</evidence>
<dbReference type="Pfam" id="PF13561">
    <property type="entry name" value="adh_short_C2"/>
    <property type="match status" value="1"/>
</dbReference>
<evidence type="ECO:0000256" key="13">
    <source>
        <dbReference type="ARBA" id="ARBA00023160"/>
    </source>
</evidence>
<comment type="pathway">
    <text evidence="2">Lipid metabolism; fatty acid biosynthesis.</text>
</comment>
<evidence type="ECO:0000256" key="14">
    <source>
        <dbReference type="ARBA" id="ARBA00029743"/>
    </source>
</evidence>
<gene>
    <name evidence="19" type="primary">fabG</name>
    <name evidence="19" type="ORF">BUANCORI2928_277</name>
</gene>
<keyword evidence="12" id="KW-0443">Lipid metabolism</keyword>
<comment type="function">
    <text evidence="1">Catalyzes the NADPH-dependent reduction of beta-ketoacyl-ACP substrates to beta-hydroxyacyl-ACP products, the first reductive step in the elongation cycle of fatty acid biosynthesis.</text>
</comment>
<dbReference type="PANTHER" id="PTHR42879:SF2">
    <property type="entry name" value="3-OXOACYL-[ACYL-CARRIER-PROTEIN] REDUCTASE FABG"/>
    <property type="match status" value="1"/>
</dbReference>
<evidence type="ECO:0000256" key="10">
    <source>
        <dbReference type="ARBA" id="ARBA00022857"/>
    </source>
</evidence>
<keyword evidence="11 19" id="KW-0560">Oxidoreductase</keyword>
<dbReference type="SUPFAM" id="SSF51735">
    <property type="entry name" value="NAD(P)-binding Rossmann-fold domains"/>
    <property type="match status" value="1"/>
</dbReference>
<dbReference type="InterPro" id="IPR050259">
    <property type="entry name" value="SDR"/>
</dbReference>
<dbReference type="PROSITE" id="PS00061">
    <property type="entry name" value="ADH_SHORT"/>
    <property type="match status" value="1"/>
</dbReference>
<keyword evidence="9" id="KW-0106">Calcium</keyword>
<dbReference type="PRINTS" id="PR00080">
    <property type="entry name" value="SDRFAMILY"/>
</dbReference>
<dbReference type="GO" id="GO:0006633">
    <property type="term" value="P:fatty acid biosynthetic process"/>
    <property type="evidence" value="ECO:0007669"/>
    <property type="project" value="UniProtKB-KW"/>
</dbReference>
<keyword evidence="13" id="KW-0275">Fatty acid biosynthesis</keyword>
<evidence type="ECO:0000256" key="17">
    <source>
        <dbReference type="ARBA" id="ARBA00033040"/>
    </source>
</evidence>
<evidence type="ECO:0000256" key="15">
    <source>
        <dbReference type="ARBA" id="ARBA00029899"/>
    </source>
</evidence>
<keyword evidence="10" id="KW-0521">NADP</keyword>
<sequence>MNFLGKIAIVTGASRGIGKSTAIMLAEKGATVIGTSSTKEGADSIKYYLKKMSGDGVVLEITNIYSIKKAIKYVLKHFCCIDILINNVGIVEDNFLCKMTFFQWEKVLRVNLSSAFYISKLVVPLMKKKKYGRIVTVSSIVGFIGNIGQINYASSKSGLIGFNKSMALELSSKNITVNIVAPGYIKTDMTVGIKKKVLNKIPMKKFGTKEDVANAIIFLSSDCAKYITGQTLHVNGGLFMN</sequence>
<dbReference type="PANTHER" id="PTHR42879">
    <property type="entry name" value="3-OXOACYL-(ACYL-CARRIER-PROTEIN) REDUCTASE"/>
    <property type="match status" value="1"/>
</dbReference>
<dbReference type="AlphaFoldDB" id="A0AAT9IGF2"/>